<dbReference type="GO" id="GO:0005737">
    <property type="term" value="C:cytoplasm"/>
    <property type="evidence" value="ECO:0007669"/>
    <property type="project" value="TreeGrafter"/>
</dbReference>
<dbReference type="EMBL" id="REFV01000001">
    <property type="protein sequence ID" value="RMB64043.1"/>
    <property type="molecule type" value="Genomic_DNA"/>
</dbReference>
<sequence>MRVILFVMCCIFMPPLTAQQSDFKNIDFTQADQIAQRHQGAALYNIPLLAHNLTFQLDTEVEKFRAIYYWVTHNIENDANLVDKNEYRQKKYKATPERLAQWNKTFKREVFNKLRAEKKTLCTGYAFLIQTLAQQSGLDCNIINGYGLANKSRFKNLDAPNHSWNTVKLNGKWYVCDATWSSGYTDETGIFVYDYDDRYFLMEVEEFGKSHLVGEMGVEW</sequence>
<evidence type="ECO:0000259" key="2">
    <source>
        <dbReference type="SMART" id="SM00460"/>
    </source>
</evidence>
<dbReference type="OrthoDB" id="9788327at2"/>
<dbReference type="PANTHER" id="PTHR46333:SF2">
    <property type="entry name" value="CYTOKINESIS PROTEIN 3"/>
    <property type="match status" value="1"/>
</dbReference>
<dbReference type="SMART" id="SM00460">
    <property type="entry name" value="TGc"/>
    <property type="match status" value="1"/>
</dbReference>
<comment type="caution">
    <text evidence="3">The sequence shown here is derived from an EMBL/GenBank/DDBJ whole genome shotgun (WGS) entry which is preliminary data.</text>
</comment>
<keyword evidence="4" id="KW-1185">Reference proteome</keyword>
<dbReference type="Pfam" id="PF01841">
    <property type="entry name" value="Transglut_core"/>
    <property type="match status" value="1"/>
</dbReference>
<keyword evidence="1" id="KW-0732">Signal</keyword>
<proteinExistence type="predicted"/>
<dbReference type="SUPFAM" id="SSF54001">
    <property type="entry name" value="Cysteine proteinases"/>
    <property type="match status" value="1"/>
</dbReference>
<name>A0A3M0GQR1_9FLAO</name>
<evidence type="ECO:0000313" key="4">
    <source>
        <dbReference type="Proteomes" id="UP000281985"/>
    </source>
</evidence>
<dbReference type="AlphaFoldDB" id="A0A3M0GQR1"/>
<feature type="signal peptide" evidence="1">
    <location>
        <begin position="1"/>
        <end position="18"/>
    </location>
</feature>
<dbReference type="Gene3D" id="3.10.620.30">
    <property type="match status" value="1"/>
</dbReference>
<dbReference type="InterPro" id="IPR038765">
    <property type="entry name" value="Papain-like_cys_pep_sf"/>
</dbReference>
<feature type="chain" id="PRO_5018314010" description="Transglutaminase-like domain-containing protein" evidence="1">
    <location>
        <begin position="19"/>
        <end position="220"/>
    </location>
</feature>
<dbReference type="Proteomes" id="UP000281985">
    <property type="component" value="Unassembled WGS sequence"/>
</dbReference>
<protein>
    <recommendedName>
        <fullName evidence="2">Transglutaminase-like domain-containing protein</fullName>
    </recommendedName>
</protein>
<dbReference type="PANTHER" id="PTHR46333">
    <property type="entry name" value="CYTOKINESIS PROTEIN 3"/>
    <property type="match status" value="1"/>
</dbReference>
<gene>
    <name evidence="3" type="ORF">EAX61_01290</name>
</gene>
<evidence type="ECO:0000256" key="1">
    <source>
        <dbReference type="SAM" id="SignalP"/>
    </source>
</evidence>
<feature type="domain" description="Transglutaminase-like" evidence="2">
    <location>
        <begin position="114"/>
        <end position="180"/>
    </location>
</feature>
<dbReference type="InterPro" id="IPR052557">
    <property type="entry name" value="CAP/Cytokinesis_protein"/>
</dbReference>
<dbReference type="InterPro" id="IPR002931">
    <property type="entry name" value="Transglutaminase-like"/>
</dbReference>
<organism evidence="3 4">
    <name type="scientific">Dokdonia sinensis</name>
    <dbReference type="NCBI Taxonomy" id="2479847"/>
    <lineage>
        <taxon>Bacteria</taxon>
        <taxon>Pseudomonadati</taxon>
        <taxon>Bacteroidota</taxon>
        <taxon>Flavobacteriia</taxon>
        <taxon>Flavobacteriales</taxon>
        <taxon>Flavobacteriaceae</taxon>
        <taxon>Dokdonia</taxon>
    </lineage>
</organism>
<reference evidence="3 4" key="1">
    <citation type="submission" date="2018-10" db="EMBL/GenBank/DDBJ databases">
        <title>Dokdonia luteus sp. nov., isolated from sea water.</title>
        <authorList>
            <person name="Zhou L.Y."/>
            <person name="Du Z.J."/>
        </authorList>
    </citation>
    <scope>NUCLEOTIDE SEQUENCE [LARGE SCALE GENOMIC DNA]</scope>
    <source>
        <strain evidence="3 4">SH27</strain>
    </source>
</reference>
<evidence type="ECO:0000313" key="3">
    <source>
        <dbReference type="EMBL" id="RMB64043.1"/>
    </source>
</evidence>
<accession>A0A3M0GQR1</accession>
<dbReference type="RefSeq" id="WP_121915839.1">
    <property type="nucleotide sequence ID" value="NZ_REFV01000001.1"/>
</dbReference>